<feature type="transmembrane region" description="Helical" evidence="1">
    <location>
        <begin position="42"/>
        <end position="58"/>
    </location>
</feature>
<feature type="transmembrane region" description="Helical" evidence="1">
    <location>
        <begin position="139"/>
        <end position="162"/>
    </location>
</feature>
<dbReference type="OrthoDB" id="58903at2759"/>
<keyword evidence="1" id="KW-0812">Transmembrane</keyword>
<dbReference type="InterPro" id="IPR033579">
    <property type="entry name" value="TMEM128"/>
</dbReference>
<organism evidence="2 3">
    <name type="scientific">Chara braunii</name>
    <name type="common">Braun's stonewort</name>
    <dbReference type="NCBI Taxonomy" id="69332"/>
    <lineage>
        <taxon>Eukaryota</taxon>
        <taxon>Viridiplantae</taxon>
        <taxon>Streptophyta</taxon>
        <taxon>Charophyceae</taxon>
        <taxon>Charales</taxon>
        <taxon>Characeae</taxon>
        <taxon>Chara</taxon>
    </lineage>
</organism>
<keyword evidence="3" id="KW-1185">Reference proteome</keyword>
<protein>
    <recommendedName>
        <fullName evidence="4">Transmembrane protein 128</fullName>
    </recommendedName>
</protein>
<evidence type="ECO:0008006" key="4">
    <source>
        <dbReference type="Google" id="ProtNLM"/>
    </source>
</evidence>
<dbReference type="EMBL" id="BFEA01000130">
    <property type="protein sequence ID" value="GBG70397.1"/>
    <property type="molecule type" value="Genomic_DNA"/>
</dbReference>
<name>A0A388KK40_CHABU</name>
<dbReference type="Pfam" id="PF20479">
    <property type="entry name" value="TMEM128"/>
    <property type="match status" value="1"/>
</dbReference>
<proteinExistence type="predicted"/>
<dbReference type="PANTHER" id="PTHR31134:SF1">
    <property type="entry name" value="TRANSMEMBRANE PROTEIN 128"/>
    <property type="match status" value="1"/>
</dbReference>
<dbReference type="AlphaFoldDB" id="A0A388KK40"/>
<evidence type="ECO:0000313" key="3">
    <source>
        <dbReference type="Proteomes" id="UP000265515"/>
    </source>
</evidence>
<dbReference type="OMA" id="CIMLNIA"/>
<evidence type="ECO:0000256" key="1">
    <source>
        <dbReference type="SAM" id="Phobius"/>
    </source>
</evidence>
<feature type="transmembrane region" description="Helical" evidence="1">
    <location>
        <begin position="78"/>
        <end position="100"/>
    </location>
</feature>
<evidence type="ECO:0000313" key="2">
    <source>
        <dbReference type="EMBL" id="GBG70397.1"/>
    </source>
</evidence>
<comment type="caution">
    <text evidence="2">The sequence shown here is derived from an EMBL/GenBank/DDBJ whole genome shotgun (WGS) entry which is preliminary data.</text>
</comment>
<keyword evidence="1" id="KW-1133">Transmembrane helix</keyword>
<gene>
    <name evidence="2" type="ORF">CBR_g6525</name>
</gene>
<reference evidence="2 3" key="1">
    <citation type="journal article" date="2018" name="Cell">
        <title>The Chara Genome: Secondary Complexity and Implications for Plant Terrestrialization.</title>
        <authorList>
            <person name="Nishiyama T."/>
            <person name="Sakayama H."/>
            <person name="Vries J.D."/>
            <person name="Buschmann H."/>
            <person name="Saint-Marcoux D."/>
            <person name="Ullrich K.K."/>
            <person name="Haas F.B."/>
            <person name="Vanderstraeten L."/>
            <person name="Becker D."/>
            <person name="Lang D."/>
            <person name="Vosolsobe S."/>
            <person name="Rombauts S."/>
            <person name="Wilhelmsson P.K.I."/>
            <person name="Janitza P."/>
            <person name="Kern R."/>
            <person name="Heyl A."/>
            <person name="Rumpler F."/>
            <person name="Villalobos L.I.A.C."/>
            <person name="Clay J.M."/>
            <person name="Skokan R."/>
            <person name="Toyoda A."/>
            <person name="Suzuki Y."/>
            <person name="Kagoshima H."/>
            <person name="Schijlen E."/>
            <person name="Tajeshwar N."/>
            <person name="Catarino B."/>
            <person name="Hetherington A.J."/>
            <person name="Saltykova A."/>
            <person name="Bonnot C."/>
            <person name="Breuninger H."/>
            <person name="Symeonidi A."/>
            <person name="Radhakrishnan G.V."/>
            <person name="Van Nieuwerburgh F."/>
            <person name="Deforce D."/>
            <person name="Chang C."/>
            <person name="Karol K.G."/>
            <person name="Hedrich R."/>
            <person name="Ulvskov P."/>
            <person name="Glockner G."/>
            <person name="Delwiche C.F."/>
            <person name="Petrasek J."/>
            <person name="Van de Peer Y."/>
            <person name="Friml J."/>
            <person name="Beilby M."/>
            <person name="Dolan L."/>
            <person name="Kohara Y."/>
            <person name="Sugano S."/>
            <person name="Fujiyama A."/>
            <person name="Delaux P.-M."/>
            <person name="Quint M."/>
            <person name="TheiBen G."/>
            <person name="Hagemann M."/>
            <person name="Harholt J."/>
            <person name="Dunand C."/>
            <person name="Zachgo S."/>
            <person name="Langdale J."/>
            <person name="Maumus F."/>
            <person name="Straeten D.V.D."/>
            <person name="Gould S.B."/>
            <person name="Rensing S.A."/>
        </authorList>
    </citation>
    <scope>NUCLEOTIDE SEQUENCE [LARGE SCALE GENOMIC DNA]</scope>
    <source>
        <strain evidence="2 3">S276</strain>
    </source>
</reference>
<keyword evidence="1" id="KW-0472">Membrane</keyword>
<dbReference type="Gramene" id="GBG70397">
    <property type="protein sequence ID" value="GBG70397"/>
    <property type="gene ID" value="CBR_g6525"/>
</dbReference>
<dbReference type="PANTHER" id="PTHR31134">
    <property type="entry name" value="TRANSMEMBRANE PROTEIN 128"/>
    <property type="match status" value="1"/>
</dbReference>
<sequence length="176" mass="20291">MASHLLHALQQDMAERGQRRSDSRRVAEKLGLEPRNSLRQKIENLMWLSLALFILYYGDSKANFMQVAFFDQRVKRTAFSVALMCVGLNTCIFLYLAVWLRHVVRTDEDWNIVAPGAIPAATFLGVVSFALFMYSLWPIFGFLTFPCLYVLFLGFLVVSPYLPPYTKTQPSRRRID</sequence>
<dbReference type="Proteomes" id="UP000265515">
    <property type="component" value="Unassembled WGS sequence"/>
</dbReference>
<accession>A0A388KK40</accession>
<feature type="transmembrane region" description="Helical" evidence="1">
    <location>
        <begin position="112"/>
        <end position="133"/>
    </location>
</feature>